<dbReference type="PANTHER" id="PTHR48022:SF26">
    <property type="entry name" value="MAJOR FACILITATOR SUPERFAMILY (MFS) PROFILE DOMAIN-CONTAINING PROTEIN-RELATED"/>
    <property type="match status" value="1"/>
</dbReference>
<feature type="transmembrane region" description="Helical" evidence="9">
    <location>
        <begin position="149"/>
        <end position="167"/>
    </location>
</feature>
<comment type="similarity">
    <text evidence="2 7">Belongs to the major facilitator superfamily. Sugar transporter (TC 2.A.1.1) family.</text>
</comment>
<gene>
    <name evidence="11" type="ORF">M430DRAFT_53862</name>
</gene>
<keyword evidence="3 7" id="KW-0813">Transport</keyword>
<feature type="transmembrane region" description="Helical" evidence="9">
    <location>
        <begin position="405"/>
        <end position="424"/>
    </location>
</feature>
<feature type="transmembrane region" description="Helical" evidence="9">
    <location>
        <begin position="436"/>
        <end position="454"/>
    </location>
</feature>
<evidence type="ECO:0000256" key="1">
    <source>
        <dbReference type="ARBA" id="ARBA00004141"/>
    </source>
</evidence>
<feature type="transmembrane region" description="Helical" evidence="9">
    <location>
        <begin position="341"/>
        <end position="362"/>
    </location>
</feature>
<feature type="transmembrane region" description="Helical" evidence="9">
    <location>
        <begin position="311"/>
        <end position="332"/>
    </location>
</feature>
<proteinExistence type="inferred from homology"/>
<keyword evidence="6 9" id="KW-0472">Membrane</keyword>
<feature type="transmembrane region" description="Helical" evidence="9">
    <location>
        <begin position="273"/>
        <end position="299"/>
    </location>
</feature>
<dbReference type="FunFam" id="1.20.1250.20:FF:000134">
    <property type="entry name" value="MFS sugar transporter protein"/>
    <property type="match status" value="1"/>
</dbReference>
<feature type="transmembrane region" description="Helical" evidence="9">
    <location>
        <begin position="91"/>
        <end position="110"/>
    </location>
</feature>
<evidence type="ECO:0000256" key="7">
    <source>
        <dbReference type="RuleBase" id="RU003346"/>
    </source>
</evidence>
<dbReference type="PRINTS" id="PR00171">
    <property type="entry name" value="SUGRTRNSPORT"/>
</dbReference>
<keyword evidence="4 9" id="KW-0812">Transmembrane</keyword>
<evidence type="ECO:0000256" key="8">
    <source>
        <dbReference type="SAM" id="MobiDB-lite"/>
    </source>
</evidence>
<comment type="subcellular location">
    <subcellularLocation>
        <location evidence="1">Membrane</location>
        <topology evidence="1">Multi-pass membrane protein</topology>
    </subcellularLocation>
</comment>
<feature type="domain" description="Major facilitator superfamily (MFS) profile" evidence="10">
    <location>
        <begin position="25"/>
        <end position="458"/>
    </location>
</feature>
<dbReference type="NCBIfam" id="TIGR00879">
    <property type="entry name" value="SP"/>
    <property type="match status" value="1"/>
</dbReference>
<evidence type="ECO:0000256" key="9">
    <source>
        <dbReference type="SAM" id="Phobius"/>
    </source>
</evidence>
<dbReference type="GeneID" id="36576505"/>
<reference evidence="11 12" key="1">
    <citation type="journal article" date="2018" name="New Phytol.">
        <title>Comparative genomics and transcriptomics depict ericoid mycorrhizal fungi as versatile saprotrophs and plant mutualists.</title>
        <authorList>
            <person name="Martino E."/>
            <person name="Morin E."/>
            <person name="Grelet G.A."/>
            <person name="Kuo A."/>
            <person name="Kohler A."/>
            <person name="Daghino S."/>
            <person name="Barry K.W."/>
            <person name="Cichocki N."/>
            <person name="Clum A."/>
            <person name="Dockter R.B."/>
            <person name="Hainaut M."/>
            <person name="Kuo R.C."/>
            <person name="LaButti K."/>
            <person name="Lindahl B.D."/>
            <person name="Lindquist E.A."/>
            <person name="Lipzen A."/>
            <person name="Khouja H.R."/>
            <person name="Magnuson J."/>
            <person name="Murat C."/>
            <person name="Ohm R.A."/>
            <person name="Singer S.W."/>
            <person name="Spatafora J.W."/>
            <person name="Wang M."/>
            <person name="Veneault-Fourrey C."/>
            <person name="Henrissat B."/>
            <person name="Grigoriev I.V."/>
            <person name="Martin F.M."/>
            <person name="Perotto S."/>
        </authorList>
    </citation>
    <scope>NUCLEOTIDE SEQUENCE [LARGE SCALE GENOMIC DNA]</scope>
    <source>
        <strain evidence="11 12">ATCC 22711</strain>
    </source>
</reference>
<dbReference type="OrthoDB" id="6612291at2759"/>
<feature type="transmembrane region" description="Helical" evidence="9">
    <location>
        <begin position="116"/>
        <end position="137"/>
    </location>
</feature>
<evidence type="ECO:0000256" key="5">
    <source>
        <dbReference type="ARBA" id="ARBA00022989"/>
    </source>
</evidence>
<dbReference type="STRING" id="857342.A0A2T3AQF7"/>
<dbReference type="GO" id="GO:0016020">
    <property type="term" value="C:membrane"/>
    <property type="evidence" value="ECO:0007669"/>
    <property type="project" value="UniProtKB-SubCell"/>
</dbReference>
<dbReference type="AlphaFoldDB" id="A0A2T3AQF7"/>
<dbReference type="Gene3D" id="1.20.1250.20">
    <property type="entry name" value="MFS general substrate transporter like domains"/>
    <property type="match status" value="1"/>
</dbReference>
<evidence type="ECO:0000256" key="4">
    <source>
        <dbReference type="ARBA" id="ARBA00022692"/>
    </source>
</evidence>
<protein>
    <recommendedName>
        <fullName evidence="10">Major facilitator superfamily (MFS) profile domain-containing protein</fullName>
    </recommendedName>
</protein>
<organism evidence="11 12">
    <name type="scientific">Amorphotheca resinae ATCC 22711</name>
    <dbReference type="NCBI Taxonomy" id="857342"/>
    <lineage>
        <taxon>Eukaryota</taxon>
        <taxon>Fungi</taxon>
        <taxon>Dikarya</taxon>
        <taxon>Ascomycota</taxon>
        <taxon>Pezizomycotina</taxon>
        <taxon>Leotiomycetes</taxon>
        <taxon>Helotiales</taxon>
        <taxon>Amorphothecaceae</taxon>
        <taxon>Amorphotheca</taxon>
    </lineage>
</organism>
<dbReference type="InterPro" id="IPR020846">
    <property type="entry name" value="MFS_dom"/>
</dbReference>
<feature type="transmembrane region" description="Helical" evidence="9">
    <location>
        <begin position="58"/>
        <end position="79"/>
    </location>
</feature>
<dbReference type="InParanoid" id="A0A2T3AQF7"/>
<dbReference type="InterPro" id="IPR036259">
    <property type="entry name" value="MFS_trans_sf"/>
</dbReference>
<dbReference type="PROSITE" id="PS50850">
    <property type="entry name" value="MFS"/>
    <property type="match status" value="1"/>
</dbReference>
<evidence type="ECO:0000256" key="6">
    <source>
        <dbReference type="ARBA" id="ARBA00023136"/>
    </source>
</evidence>
<dbReference type="InterPro" id="IPR003663">
    <property type="entry name" value="Sugar/inositol_transpt"/>
</dbReference>
<accession>A0A2T3AQF7</accession>
<dbReference type="Proteomes" id="UP000241818">
    <property type="component" value="Unassembled WGS sequence"/>
</dbReference>
<dbReference type="InterPro" id="IPR005828">
    <property type="entry name" value="MFS_sugar_transport-like"/>
</dbReference>
<dbReference type="InterPro" id="IPR050360">
    <property type="entry name" value="MFS_Sugar_Transporters"/>
</dbReference>
<keyword evidence="12" id="KW-1185">Reference proteome</keyword>
<sequence>MAFLTRPSNGHYFFGARGTKLSSAVIVCAGAGFLLLGYDQGVLSGVIGNSDFLDTLDHPNSSVVVALYDVGAWLGAMMCSGFGERLGRKGSSYAGLAIMMIGAALQTSSFSLGQMIVGRIFAGIGMGTLAATLPMWAAEMVKPRNRGKLLSVLGSSIGFGIFFSYWFEYGLSYVSGPVSWRLPVSLQMVFASISLLMLPFLPESPRWLIAHDRLEEAVAILAALESKDATEHTPAVVARRDEIVLALEIEQAQGPVRWRELFWNNEVKNRRRVILAIGISVFQQMSGVNALVYYIPYLLETTMGLSRGTSLWVSGLNGLVFFLASFYPVFFLDRYGRKKPFIIASASCAINMMMVAILLSINKQPTNYAAIVFFFTYIAIYGIAFMGTPFMYTPELLPLRLRAKGSAVATSFSWICTFLVVEITPPGVSNLGWKFYIIWAVLAATFVPLIYFFYPETARKSLEEIDEIFTGKPSAFHSRNNQAKSEKSDEEYVESGREKDGSDEQVEMVGQAAHGN</sequence>
<evidence type="ECO:0000259" key="10">
    <source>
        <dbReference type="PROSITE" id="PS50850"/>
    </source>
</evidence>
<dbReference type="Pfam" id="PF00083">
    <property type="entry name" value="Sugar_tr"/>
    <property type="match status" value="1"/>
</dbReference>
<dbReference type="EMBL" id="KZ679018">
    <property type="protein sequence ID" value="PSS08462.1"/>
    <property type="molecule type" value="Genomic_DNA"/>
</dbReference>
<dbReference type="SUPFAM" id="SSF103473">
    <property type="entry name" value="MFS general substrate transporter"/>
    <property type="match status" value="1"/>
</dbReference>
<dbReference type="GO" id="GO:0005351">
    <property type="term" value="F:carbohydrate:proton symporter activity"/>
    <property type="evidence" value="ECO:0007669"/>
    <property type="project" value="TreeGrafter"/>
</dbReference>
<evidence type="ECO:0000313" key="11">
    <source>
        <dbReference type="EMBL" id="PSS08462.1"/>
    </source>
</evidence>
<feature type="transmembrane region" description="Helical" evidence="9">
    <location>
        <begin position="179"/>
        <end position="201"/>
    </location>
</feature>
<dbReference type="PANTHER" id="PTHR48022">
    <property type="entry name" value="PLASTIDIC GLUCOSE TRANSPORTER 4"/>
    <property type="match status" value="1"/>
</dbReference>
<evidence type="ECO:0000256" key="2">
    <source>
        <dbReference type="ARBA" id="ARBA00010992"/>
    </source>
</evidence>
<dbReference type="RefSeq" id="XP_024716860.1">
    <property type="nucleotide sequence ID" value="XM_024868424.1"/>
</dbReference>
<keyword evidence="5 9" id="KW-1133">Transmembrane helix</keyword>
<evidence type="ECO:0000313" key="12">
    <source>
        <dbReference type="Proteomes" id="UP000241818"/>
    </source>
</evidence>
<name>A0A2T3AQF7_AMORE</name>
<feature type="transmembrane region" description="Helical" evidence="9">
    <location>
        <begin position="21"/>
        <end position="38"/>
    </location>
</feature>
<feature type="transmembrane region" description="Helical" evidence="9">
    <location>
        <begin position="368"/>
        <end position="393"/>
    </location>
</feature>
<evidence type="ECO:0000256" key="3">
    <source>
        <dbReference type="ARBA" id="ARBA00022448"/>
    </source>
</evidence>
<feature type="region of interest" description="Disordered" evidence="8">
    <location>
        <begin position="476"/>
        <end position="516"/>
    </location>
</feature>